<name>D3ASI8_9FIRM</name>
<sequence length="45" mass="5306">QAGMAESEFIKTNKCGTRQRVHQGYRERPQEELTILRPFSVFIPR</sequence>
<gene>
    <name evidence="1" type="ORF">CLOSTHATH_06596</name>
</gene>
<dbReference type="HOGENOM" id="CLU_3209354_0_0_9"/>
<reference evidence="1 2" key="1">
    <citation type="submission" date="2010-01" db="EMBL/GenBank/DDBJ databases">
        <authorList>
            <person name="Weinstock G."/>
            <person name="Sodergren E."/>
            <person name="Clifton S."/>
            <person name="Fulton L."/>
            <person name="Fulton B."/>
            <person name="Courtney L."/>
            <person name="Fronick C."/>
            <person name="Harrison M."/>
            <person name="Strong C."/>
            <person name="Farmer C."/>
            <person name="Delahaunty K."/>
            <person name="Markovic C."/>
            <person name="Hall O."/>
            <person name="Minx P."/>
            <person name="Tomlinson C."/>
            <person name="Mitreva M."/>
            <person name="Nelson J."/>
            <person name="Hou S."/>
            <person name="Wollam A."/>
            <person name="Pepin K.H."/>
            <person name="Johnson M."/>
            <person name="Bhonagiri V."/>
            <person name="Nash W.E."/>
            <person name="Warren W."/>
            <person name="Chinwalla A."/>
            <person name="Mardis E.R."/>
            <person name="Wilson R.K."/>
        </authorList>
    </citation>
    <scope>NUCLEOTIDE SEQUENCE [LARGE SCALE GENOMIC DNA]</scope>
    <source>
        <strain evidence="1 2">DSM 13479</strain>
    </source>
</reference>
<dbReference type="EMBL" id="ACIO01000800">
    <property type="protein sequence ID" value="EFC95221.1"/>
    <property type="molecule type" value="Genomic_DNA"/>
</dbReference>
<protein>
    <submittedName>
        <fullName evidence="1">Uncharacterized protein</fullName>
    </submittedName>
</protein>
<accession>D3ASI8</accession>
<organism evidence="1 2">
    <name type="scientific">Hungatella hathewayi DSM 13479</name>
    <dbReference type="NCBI Taxonomy" id="566550"/>
    <lineage>
        <taxon>Bacteria</taxon>
        <taxon>Bacillati</taxon>
        <taxon>Bacillota</taxon>
        <taxon>Clostridia</taxon>
        <taxon>Lachnospirales</taxon>
        <taxon>Lachnospiraceae</taxon>
        <taxon>Hungatella</taxon>
    </lineage>
</organism>
<proteinExistence type="predicted"/>
<feature type="non-terminal residue" evidence="1">
    <location>
        <position position="1"/>
    </location>
</feature>
<dbReference type="Proteomes" id="UP000004968">
    <property type="component" value="Unassembled WGS sequence"/>
</dbReference>
<evidence type="ECO:0000313" key="2">
    <source>
        <dbReference type="Proteomes" id="UP000004968"/>
    </source>
</evidence>
<dbReference type="AlphaFoldDB" id="D3ASI8"/>
<evidence type="ECO:0000313" key="1">
    <source>
        <dbReference type="EMBL" id="EFC95221.1"/>
    </source>
</evidence>
<comment type="caution">
    <text evidence="1">The sequence shown here is derived from an EMBL/GenBank/DDBJ whole genome shotgun (WGS) entry which is preliminary data.</text>
</comment>